<dbReference type="InterPro" id="IPR057326">
    <property type="entry name" value="KR_dom"/>
</dbReference>
<evidence type="ECO:0000313" key="3">
    <source>
        <dbReference type="EMBL" id="QEC69620.1"/>
    </source>
</evidence>
<feature type="domain" description="Ketoreductase" evidence="2">
    <location>
        <begin position="8"/>
        <end position="187"/>
    </location>
</feature>
<dbReference type="AlphaFoldDB" id="A0A5B8VDX5"/>
<dbReference type="RefSeq" id="WP_147192496.1">
    <property type="nucleotide sequence ID" value="NZ_CP042435.1"/>
</dbReference>
<comment type="similarity">
    <text evidence="1">Belongs to the short-chain dehydrogenases/reductases (SDR) family.</text>
</comment>
<dbReference type="InterPro" id="IPR002347">
    <property type="entry name" value="SDR_fam"/>
</dbReference>
<dbReference type="PROSITE" id="PS00061">
    <property type="entry name" value="ADH_SHORT"/>
    <property type="match status" value="1"/>
</dbReference>
<sequence length="250" mass="26421">MSQKLKNKVAIVTGGSSGIGLATAKLFALEGAKVIITGRNQQNLDQALTEIGNAAIAVKGDVANLADIDSLYATIHEKFDKADVLVVNAAVYVLAPLPVFTEAMFDKVTDINFKGAFFTVQKALPYLNDGASIILLSSTVNEKGFPNHAAYAASKAAVRSLARSFSAELLDRKIRVNVITPGPVDTPIFDSITDTKEDAKAVAANMGNFTPVKRIGKPEEIASAALYLASEDSSFMIGAEMLLDGGIRSL</sequence>
<gene>
    <name evidence="3" type="ORF">FRZ67_20795</name>
</gene>
<name>A0A5B8VDX5_9BACT</name>
<evidence type="ECO:0000259" key="2">
    <source>
        <dbReference type="SMART" id="SM00822"/>
    </source>
</evidence>
<dbReference type="PRINTS" id="PR00081">
    <property type="entry name" value="GDHRDH"/>
</dbReference>
<dbReference type="CDD" id="cd05233">
    <property type="entry name" value="SDR_c"/>
    <property type="match status" value="1"/>
</dbReference>
<dbReference type="InterPro" id="IPR036291">
    <property type="entry name" value="NAD(P)-bd_dom_sf"/>
</dbReference>
<dbReference type="KEGG" id="pgin:FRZ67_20795"/>
<evidence type="ECO:0000313" key="4">
    <source>
        <dbReference type="Proteomes" id="UP000321533"/>
    </source>
</evidence>
<dbReference type="SUPFAM" id="SSF51735">
    <property type="entry name" value="NAD(P)-binding Rossmann-fold domains"/>
    <property type="match status" value="1"/>
</dbReference>
<organism evidence="3 4">
    <name type="scientific">Panacibacter ginsenosidivorans</name>
    <dbReference type="NCBI Taxonomy" id="1813871"/>
    <lineage>
        <taxon>Bacteria</taxon>
        <taxon>Pseudomonadati</taxon>
        <taxon>Bacteroidota</taxon>
        <taxon>Chitinophagia</taxon>
        <taxon>Chitinophagales</taxon>
        <taxon>Chitinophagaceae</taxon>
        <taxon>Panacibacter</taxon>
    </lineage>
</organism>
<proteinExistence type="inferred from homology"/>
<dbReference type="Gene3D" id="3.40.50.720">
    <property type="entry name" value="NAD(P)-binding Rossmann-like Domain"/>
    <property type="match status" value="1"/>
</dbReference>
<dbReference type="SMART" id="SM00822">
    <property type="entry name" value="PKS_KR"/>
    <property type="match status" value="1"/>
</dbReference>
<dbReference type="EMBL" id="CP042435">
    <property type="protein sequence ID" value="QEC69620.1"/>
    <property type="molecule type" value="Genomic_DNA"/>
</dbReference>
<reference evidence="3 4" key="1">
    <citation type="journal article" date="2016" name="Int. J. Syst. Evol. Microbiol.">
        <title>Panacibacter ginsenosidivorans gen. nov., sp. nov., with ginsenoside converting activity isolated from soil of a ginseng field.</title>
        <authorList>
            <person name="Siddiqi M.Z."/>
            <person name="Muhammad Shafi S."/>
            <person name="Choi K.D."/>
            <person name="Im W.T."/>
        </authorList>
    </citation>
    <scope>NUCLEOTIDE SEQUENCE [LARGE SCALE GENOMIC DNA]</scope>
    <source>
        <strain evidence="3 4">Gsoil1550</strain>
    </source>
</reference>
<dbReference type="FunFam" id="3.40.50.720:FF:000084">
    <property type="entry name" value="Short-chain dehydrogenase reductase"/>
    <property type="match status" value="1"/>
</dbReference>
<dbReference type="PANTHER" id="PTHR43943:SF2">
    <property type="entry name" value="DEHYDROGENASE_REDUCTASE 4"/>
    <property type="match status" value="1"/>
</dbReference>
<protein>
    <submittedName>
        <fullName evidence="3">SDR family oxidoreductase</fullName>
    </submittedName>
</protein>
<evidence type="ECO:0000256" key="1">
    <source>
        <dbReference type="ARBA" id="ARBA00006484"/>
    </source>
</evidence>
<dbReference type="PANTHER" id="PTHR43943">
    <property type="entry name" value="DEHYDROGENASE/REDUCTASE (SDR FAMILY) MEMBER 4"/>
    <property type="match status" value="1"/>
</dbReference>
<dbReference type="Pfam" id="PF13561">
    <property type="entry name" value="adh_short_C2"/>
    <property type="match status" value="1"/>
</dbReference>
<dbReference type="Proteomes" id="UP000321533">
    <property type="component" value="Chromosome"/>
</dbReference>
<dbReference type="InterPro" id="IPR020904">
    <property type="entry name" value="Sc_DH/Rdtase_CS"/>
</dbReference>
<dbReference type="OrthoDB" id="9803333at2"/>
<keyword evidence="4" id="KW-1185">Reference proteome</keyword>
<accession>A0A5B8VDX5</accession>